<accession>A0ABQ5HFY5</accession>
<reference evidence="1" key="2">
    <citation type="submission" date="2022-01" db="EMBL/GenBank/DDBJ databases">
        <authorList>
            <person name="Yamashiro T."/>
            <person name="Shiraishi A."/>
            <person name="Satake H."/>
            <person name="Nakayama K."/>
        </authorList>
    </citation>
    <scope>NUCLEOTIDE SEQUENCE</scope>
</reference>
<gene>
    <name evidence="1" type="ORF">Tco_1068008</name>
</gene>
<evidence type="ECO:0000313" key="1">
    <source>
        <dbReference type="EMBL" id="GJT86291.1"/>
    </source>
</evidence>
<protein>
    <submittedName>
        <fullName evidence="1">Uncharacterized protein</fullName>
    </submittedName>
</protein>
<dbReference type="Proteomes" id="UP001151760">
    <property type="component" value="Unassembled WGS sequence"/>
</dbReference>
<name>A0ABQ5HFY5_9ASTR</name>
<sequence>MLKKHNPSKDVGLPASSLTQGLLAWQSVCSHSNLTVTIEHPMIRRFEGTRSKAKGACEQTKNFLFMAINKSTLSLTRDI</sequence>
<comment type="caution">
    <text evidence="1">The sequence shown here is derived from an EMBL/GenBank/DDBJ whole genome shotgun (WGS) entry which is preliminary data.</text>
</comment>
<organism evidence="1 2">
    <name type="scientific">Tanacetum coccineum</name>
    <dbReference type="NCBI Taxonomy" id="301880"/>
    <lineage>
        <taxon>Eukaryota</taxon>
        <taxon>Viridiplantae</taxon>
        <taxon>Streptophyta</taxon>
        <taxon>Embryophyta</taxon>
        <taxon>Tracheophyta</taxon>
        <taxon>Spermatophyta</taxon>
        <taxon>Magnoliopsida</taxon>
        <taxon>eudicotyledons</taxon>
        <taxon>Gunneridae</taxon>
        <taxon>Pentapetalae</taxon>
        <taxon>asterids</taxon>
        <taxon>campanulids</taxon>
        <taxon>Asterales</taxon>
        <taxon>Asteraceae</taxon>
        <taxon>Asteroideae</taxon>
        <taxon>Anthemideae</taxon>
        <taxon>Anthemidinae</taxon>
        <taxon>Tanacetum</taxon>
    </lineage>
</organism>
<dbReference type="EMBL" id="BQNB010019534">
    <property type="protein sequence ID" value="GJT86291.1"/>
    <property type="molecule type" value="Genomic_DNA"/>
</dbReference>
<evidence type="ECO:0000313" key="2">
    <source>
        <dbReference type="Proteomes" id="UP001151760"/>
    </source>
</evidence>
<reference evidence="1" key="1">
    <citation type="journal article" date="2022" name="Int. J. Mol. Sci.">
        <title>Draft Genome of Tanacetum Coccineum: Genomic Comparison of Closely Related Tanacetum-Family Plants.</title>
        <authorList>
            <person name="Yamashiro T."/>
            <person name="Shiraishi A."/>
            <person name="Nakayama K."/>
            <person name="Satake H."/>
        </authorList>
    </citation>
    <scope>NUCLEOTIDE SEQUENCE</scope>
</reference>
<keyword evidence="2" id="KW-1185">Reference proteome</keyword>
<proteinExistence type="predicted"/>